<name>A0ACC6AH18_NITWI</name>
<comment type="caution">
    <text evidence="1">The sequence shown here is derived from an EMBL/GenBank/DDBJ whole genome shotgun (WGS) entry which is preliminary data.</text>
</comment>
<keyword evidence="2" id="KW-1185">Reference proteome</keyword>
<proteinExistence type="predicted"/>
<accession>A0ACC6AH18</accession>
<evidence type="ECO:0000313" key="1">
    <source>
        <dbReference type="EMBL" id="MCP1998976.1"/>
    </source>
</evidence>
<gene>
    <name evidence="1" type="ORF">J2S34_001398</name>
</gene>
<dbReference type="EMBL" id="JALJZS010000001">
    <property type="protein sequence ID" value="MCP1998976.1"/>
    <property type="molecule type" value="Genomic_DNA"/>
</dbReference>
<organism evidence="1 2">
    <name type="scientific">Nitrobacter winogradskyi</name>
    <name type="common">Nitrobacter agilis</name>
    <dbReference type="NCBI Taxonomy" id="913"/>
    <lineage>
        <taxon>Bacteria</taxon>
        <taxon>Pseudomonadati</taxon>
        <taxon>Pseudomonadota</taxon>
        <taxon>Alphaproteobacteria</taxon>
        <taxon>Hyphomicrobiales</taxon>
        <taxon>Nitrobacteraceae</taxon>
        <taxon>Nitrobacter</taxon>
    </lineage>
</organism>
<sequence>MALLTLQLAGPALAGGGGGSQGTGFGGAGGADSLTGAGGAGGIPFGGNWGGGGGGGAGATGGDGGAGDIGGGGGGVAGSGGSGAASAGASGTNGGDASGSRAGAGGGGGGAHGFVGAAAPNAATGGNGGAGGAGSGGGDGGGGGGGGYGAVVTGSGALGTVSGAIQGGNGGAGGSGFWGGNGGTGGVGLGFTNASGGTVTLSNGASIKGGNGGAGGAGTSRNGDAAAGGIGILGQNLTVITSGTIESGLAGNLGTRASAIRFTGGSNVLELRAGSTITGNVVAFSAADTLRLGGADNSSFDVSQIGPGAQYRGFGSLVKTGTGTWALTGTSSAATPWTISAGTLLVNGSIASSSLTTVEAGGTLGGSGTVGNTFVNAGGILSAGNSPGTLTVAGDLTLNAGSTSVFELGAPGVVGGVSNDLVIVTGNLSLGGTLLTPGAVSGYYRLFDFGGTVSGSFSTVPAGATVSLDIPQQVNLLVNQGGQRVQFWDGVDQIGNGTVDGGTGTWNATSTNWTGAPGQAGINDHWRGEVGVFAGVAGTVTVSGATALSALSFQGLQFKTDGYHLTGGALAMTGDSHGNAAASFVNVDGGVTAAISAPLSGAGIGLDKLGGGTLILAGNHAYTGATTVKSGTLLVNGSIASSSLTTVETGTTLGGDGTVGNTLINGGTLAPGNNGIGTLTVQGNLALTAASRYMVDVSPANSDFTRVTGTATLGGATVQAQFAPGSYVERRYTILTADGGVNGAFSGPVATNLPTNFKTALAYDGSNAWLDLALSFRQDGLSINQRNVANTLADFFNNNGGIPLAFGALSPQGLSQVSGELGTGTQQATFNAMNLFMGVMTDPFMAGRGGDGASVIPTAYADDTTALGYAANGKTRSASERDAYAAIYRKAPPLAPTFGQRWSVWSAGFGGSQTTNGNSVVGSNTATSSVYGGAVGADYRVSPDTMFGFAMAGGGTQFRVDNGFGTGRSDLFQVGVDARHRIGNAYFSGALAYGWQNVTTDRTVTANGIERLRANFNANAFSGRLEGGYRIATPLAGITPYAAGQFTNYDLPAYAEQGGAGGNLFALNYASKSVTASRSELGLRTDRSFALDNAIFTLRGRTAWAHNFGTNRSISATFQSLPGASFVVNGAALPANVALVTAAAEMSWANGFSLAGTFEGEFANTVESYAGKGVLRYSW</sequence>
<evidence type="ECO:0000313" key="2">
    <source>
        <dbReference type="Proteomes" id="UP001205486"/>
    </source>
</evidence>
<protein>
    <submittedName>
        <fullName evidence="1">Uncharacterized protein with beta-barrel porin domain</fullName>
    </submittedName>
</protein>
<reference evidence="1" key="1">
    <citation type="submission" date="2022-03" db="EMBL/GenBank/DDBJ databases">
        <title>Interactions between chemoautotrophic and heterotrophic bacteria.</title>
        <authorList>
            <person name="Santoro A."/>
        </authorList>
    </citation>
    <scope>NUCLEOTIDE SEQUENCE</scope>
    <source>
        <strain evidence="1">Nb-106</strain>
    </source>
</reference>
<dbReference type="Proteomes" id="UP001205486">
    <property type="component" value="Unassembled WGS sequence"/>
</dbReference>